<accession>A0ACB8TGH7</accession>
<reference evidence="1" key="2">
    <citation type="journal article" date="2022" name="New Phytol.">
        <title>Evolutionary transition to the ectomycorrhizal habit in the genomes of a hyperdiverse lineage of mushroom-forming fungi.</title>
        <authorList>
            <person name="Looney B."/>
            <person name="Miyauchi S."/>
            <person name="Morin E."/>
            <person name="Drula E."/>
            <person name="Courty P.E."/>
            <person name="Kohler A."/>
            <person name="Kuo A."/>
            <person name="LaButti K."/>
            <person name="Pangilinan J."/>
            <person name="Lipzen A."/>
            <person name="Riley R."/>
            <person name="Andreopoulos W."/>
            <person name="He G."/>
            <person name="Johnson J."/>
            <person name="Nolan M."/>
            <person name="Tritt A."/>
            <person name="Barry K.W."/>
            <person name="Grigoriev I.V."/>
            <person name="Nagy L.G."/>
            <person name="Hibbett D."/>
            <person name="Henrissat B."/>
            <person name="Matheny P.B."/>
            <person name="Labbe J."/>
            <person name="Martin F.M."/>
        </authorList>
    </citation>
    <scope>NUCLEOTIDE SEQUENCE</scope>
    <source>
        <strain evidence="1">HHB10654</strain>
    </source>
</reference>
<name>A0ACB8TGH7_9AGAM</name>
<reference evidence="1" key="1">
    <citation type="submission" date="2021-03" db="EMBL/GenBank/DDBJ databases">
        <authorList>
            <consortium name="DOE Joint Genome Institute"/>
            <person name="Ahrendt S."/>
            <person name="Looney B.P."/>
            <person name="Miyauchi S."/>
            <person name="Morin E."/>
            <person name="Drula E."/>
            <person name="Courty P.E."/>
            <person name="Chicoki N."/>
            <person name="Fauchery L."/>
            <person name="Kohler A."/>
            <person name="Kuo A."/>
            <person name="Labutti K."/>
            <person name="Pangilinan J."/>
            <person name="Lipzen A."/>
            <person name="Riley R."/>
            <person name="Andreopoulos W."/>
            <person name="He G."/>
            <person name="Johnson J."/>
            <person name="Barry K.W."/>
            <person name="Grigoriev I.V."/>
            <person name="Nagy L."/>
            <person name="Hibbett D."/>
            <person name="Henrissat B."/>
            <person name="Matheny P.B."/>
            <person name="Labbe J."/>
            <person name="Martin F."/>
        </authorList>
    </citation>
    <scope>NUCLEOTIDE SEQUENCE</scope>
    <source>
        <strain evidence="1">HHB10654</strain>
    </source>
</reference>
<evidence type="ECO:0000313" key="1">
    <source>
        <dbReference type="EMBL" id="KAI0067543.1"/>
    </source>
</evidence>
<proteinExistence type="predicted"/>
<gene>
    <name evidence="1" type="ORF">BV25DRAFT_1818900</name>
</gene>
<evidence type="ECO:0000313" key="2">
    <source>
        <dbReference type="Proteomes" id="UP000814140"/>
    </source>
</evidence>
<keyword evidence="2" id="KW-1185">Reference proteome</keyword>
<dbReference type="EMBL" id="MU277189">
    <property type="protein sequence ID" value="KAI0067543.1"/>
    <property type="molecule type" value="Genomic_DNA"/>
</dbReference>
<comment type="caution">
    <text evidence="1">The sequence shown here is derived from an EMBL/GenBank/DDBJ whole genome shotgun (WGS) entry which is preliminary data.</text>
</comment>
<protein>
    <submittedName>
        <fullName evidence="1">Uncharacterized protein</fullName>
    </submittedName>
</protein>
<sequence>MDAHHVLVFNHFHLPHHPTIPRERYIDHNACLSHYKMKFALLMVGYIHDLDTSDFDVQSTPSMSSGSGGTRSTETDRIYAGHTETIAGSAFTARLPCRAFFFASIFPLARSFPCVFVFCLDSGVDVVHVCLVQVYKAFSEYGQTSQRNS</sequence>
<organism evidence="1 2">
    <name type="scientific">Artomyces pyxidatus</name>
    <dbReference type="NCBI Taxonomy" id="48021"/>
    <lineage>
        <taxon>Eukaryota</taxon>
        <taxon>Fungi</taxon>
        <taxon>Dikarya</taxon>
        <taxon>Basidiomycota</taxon>
        <taxon>Agaricomycotina</taxon>
        <taxon>Agaricomycetes</taxon>
        <taxon>Russulales</taxon>
        <taxon>Auriscalpiaceae</taxon>
        <taxon>Artomyces</taxon>
    </lineage>
</organism>
<dbReference type="Proteomes" id="UP000814140">
    <property type="component" value="Unassembled WGS sequence"/>
</dbReference>